<accession>A0A8T3B789</accession>
<name>A0A8T3B789_DENNO</name>
<dbReference type="Proteomes" id="UP000829196">
    <property type="component" value="Unassembled WGS sequence"/>
</dbReference>
<dbReference type="EMBL" id="JAGYWB010000011">
    <property type="protein sequence ID" value="KAI0504928.1"/>
    <property type="molecule type" value="Genomic_DNA"/>
</dbReference>
<gene>
    <name evidence="1" type="ORF">KFK09_015885</name>
</gene>
<evidence type="ECO:0000313" key="1">
    <source>
        <dbReference type="EMBL" id="KAI0504928.1"/>
    </source>
</evidence>
<comment type="caution">
    <text evidence="1">The sequence shown here is derived from an EMBL/GenBank/DDBJ whole genome shotgun (WGS) entry which is preliminary data.</text>
</comment>
<organism evidence="1 2">
    <name type="scientific">Dendrobium nobile</name>
    <name type="common">Orchid</name>
    <dbReference type="NCBI Taxonomy" id="94219"/>
    <lineage>
        <taxon>Eukaryota</taxon>
        <taxon>Viridiplantae</taxon>
        <taxon>Streptophyta</taxon>
        <taxon>Embryophyta</taxon>
        <taxon>Tracheophyta</taxon>
        <taxon>Spermatophyta</taxon>
        <taxon>Magnoliopsida</taxon>
        <taxon>Liliopsida</taxon>
        <taxon>Asparagales</taxon>
        <taxon>Orchidaceae</taxon>
        <taxon>Epidendroideae</taxon>
        <taxon>Malaxideae</taxon>
        <taxon>Dendrobiinae</taxon>
        <taxon>Dendrobium</taxon>
    </lineage>
</organism>
<keyword evidence="2" id="KW-1185">Reference proteome</keyword>
<sequence>MQPNTMRRMINYIYLSPSSHSLISGLSRHCRKHPMVLRQYDSAMTPSPLALFAGATEPNATDPLNGEAINIVFPE</sequence>
<protein>
    <submittedName>
        <fullName evidence="1">Uncharacterized protein</fullName>
    </submittedName>
</protein>
<evidence type="ECO:0000313" key="2">
    <source>
        <dbReference type="Proteomes" id="UP000829196"/>
    </source>
</evidence>
<dbReference type="AlphaFoldDB" id="A0A8T3B789"/>
<proteinExistence type="predicted"/>
<reference evidence="1" key="1">
    <citation type="journal article" date="2022" name="Front. Genet.">
        <title>Chromosome-Scale Assembly of the Dendrobium nobile Genome Provides Insights Into the Molecular Mechanism of the Biosynthesis of the Medicinal Active Ingredient of Dendrobium.</title>
        <authorList>
            <person name="Xu Q."/>
            <person name="Niu S.-C."/>
            <person name="Li K.-L."/>
            <person name="Zheng P.-J."/>
            <person name="Zhang X.-J."/>
            <person name="Jia Y."/>
            <person name="Liu Y."/>
            <person name="Niu Y.-X."/>
            <person name="Yu L.-H."/>
            <person name="Chen D.-F."/>
            <person name="Zhang G.-Q."/>
        </authorList>
    </citation>
    <scope>NUCLEOTIDE SEQUENCE</scope>
    <source>
        <tissue evidence="1">Leaf</tissue>
    </source>
</reference>